<evidence type="ECO:0000313" key="5">
    <source>
        <dbReference type="EMBL" id="KAL0631273.1"/>
    </source>
</evidence>
<keyword evidence="4" id="KW-0788">Thiol protease</keyword>
<dbReference type="InterPro" id="IPR016125">
    <property type="entry name" value="Peptidase_C15-like"/>
</dbReference>
<comment type="similarity">
    <text evidence="1">Belongs to the peptidase C15 family.</text>
</comment>
<proteinExistence type="inferred from homology"/>
<evidence type="ECO:0000256" key="3">
    <source>
        <dbReference type="ARBA" id="ARBA00022801"/>
    </source>
</evidence>
<keyword evidence="2" id="KW-0645">Protease</keyword>
<dbReference type="PANTHER" id="PTHR23402:SF1">
    <property type="entry name" value="PYROGLUTAMYL-PEPTIDASE I"/>
    <property type="match status" value="1"/>
</dbReference>
<evidence type="ECO:0000313" key="6">
    <source>
        <dbReference type="Proteomes" id="UP001447188"/>
    </source>
</evidence>
<reference evidence="5 6" key="1">
    <citation type="submission" date="2024-02" db="EMBL/GenBank/DDBJ databases">
        <title>Discinaceae phylogenomics.</title>
        <authorList>
            <person name="Dirks A.C."/>
            <person name="James T.Y."/>
        </authorList>
    </citation>
    <scope>NUCLEOTIDE SEQUENCE [LARGE SCALE GENOMIC DNA]</scope>
    <source>
        <strain evidence="5 6">ACD0624</strain>
    </source>
</reference>
<dbReference type="PANTHER" id="PTHR23402">
    <property type="entry name" value="PROTEASE FAMILY C15 PYROGLUTAMYL-PEPTIDASE I-RELATED"/>
    <property type="match status" value="1"/>
</dbReference>
<gene>
    <name evidence="5" type="ORF">Q9L58_009872</name>
</gene>
<keyword evidence="3" id="KW-0378">Hydrolase</keyword>
<sequence length="244" mass="26903">MPVIPSTPKPPITVYVTGFGPFRKVSRNPSWEIVSSFLPSTRVSSDLYNIDIVPHPDFVKVAYETVDTLIPTVHAEKTFDYILHVGVGVPGDYEIETVAHEKGYVKADVDGLIPGGLPAAPVLEGDRTGDSGKDGVTETDGGAVYRTELNVDNICKMIHAIVPKTPDIPLRVKASADAGRYMCEYIFRTSLRCATDPTRRVLFLHVPPENMPYGIEEGKQFLEKFVIAFVTEGERLRKERGGEL</sequence>
<evidence type="ECO:0008006" key="7">
    <source>
        <dbReference type="Google" id="ProtNLM"/>
    </source>
</evidence>
<name>A0ABR3G5N2_9PEZI</name>
<keyword evidence="6" id="KW-1185">Reference proteome</keyword>
<comment type="caution">
    <text evidence="5">The sequence shown here is derived from an EMBL/GenBank/DDBJ whole genome shotgun (WGS) entry which is preliminary data.</text>
</comment>
<dbReference type="SUPFAM" id="SSF53182">
    <property type="entry name" value="Pyrrolidone carboxyl peptidase (pyroglutamate aminopeptidase)"/>
    <property type="match status" value="1"/>
</dbReference>
<evidence type="ECO:0000256" key="4">
    <source>
        <dbReference type="ARBA" id="ARBA00022807"/>
    </source>
</evidence>
<dbReference type="Proteomes" id="UP001447188">
    <property type="component" value="Unassembled WGS sequence"/>
</dbReference>
<evidence type="ECO:0000256" key="2">
    <source>
        <dbReference type="ARBA" id="ARBA00022670"/>
    </source>
</evidence>
<evidence type="ECO:0000256" key="1">
    <source>
        <dbReference type="ARBA" id="ARBA00006641"/>
    </source>
</evidence>
<dbReference type="Gene3D" id="3.40.630.20">
    <property type="entry name" value="Peptidase C15, pyroglutamyl peptidase I-like"/>
    <property type="match status" value="1"/>
</dbReference>
<dbReference type="Pfam" id="PF01470">
    <property type="entry name" value="Peptidase_C15"/>
    <property type="match status" value="1"/>
</dbReference>
<protein>
    <recommendedName>
        <fullName evidence="7">Pyroglutamyl-peptidase I</fullName>
    </recommendedName>
</protein>
<dbReference type="InterPro" id="IPR036440">
    <property type="entry name" value="Peptidase_C15-like_sf"/>
</dbReference>
<accession>A0ABR3G5N2</accession>
<dbReference type="EMBL" id="JBBBZM010000272">
    <property type="protein sequence ID" value="KAL0631273.1"/>
    <property type="molecule type" value="Genomic_DNA"/>
</dbReference>
<organism evidence="5 6">
    <name type="scientific">Discina gigas</name>
    <dbReference type="NCBI Taxonomy" id="1032678"/>
    <lineage>
        <taxon>Eukaryota</taxon>
        <taxon>Fungi</taxon>
        <taxon>Dikarya</taxon>
        <taxon>Ascomycota</taxon>
        <taxon>Pezizomycotina</taxon>
        <taxon>Pezizomycetes</taxon>
        <taxon>Pezizales</taxon>
        <taxon>Discinaceae</taxon>
        <taxon>Discina</taxon>
    </lineage>
</organism>